<dbReference type="EMBL" id="QLTA01000002">
    <property type="protein sequence ID" value="RAR86060.1"/>
    <property type="molecule type" value="Genomic_DNA"/>
</dbReference>
<dbReference type="OrthoDB" id="8908132at2"/>
<dbReference type="Pfam" id="PF07030">
    <property type="entry name" value="Phage_Mu_Gp36"/>
    <property type="match status" value="1"/>
</dbReference>
<accession>A0A328ZIJ3</accession>
<comment type="caution">
    <text evidence="1">The sequence shown here is derived from an EMBL/GenBank/DDBJ whole genome shotgun (WGS) entry which is preliminary data.</text>
</comment>
<reference evidence="1 2" key="1">
    <citation type="submission" date="2018-06" db="EMBL/GenBank/DDBJ databases">
        <title>Genomic Encyclopedia of Archaeal and Bacterial Type Strains, Phase II (KMG-II): from individual species to whole genera.</title>
        <authorList>
            <person name="Goeker M."/>
        </authorList>
    </citation>
    <scope>NUCLEOTIDE SEQUENCE [LARGE SCALE GENOMIC DNA]</scope>
    <source>
        <strain evidence="1 2">CFPB 3232</strain>
    </source>
</reference>
<protein>
    <submittedName>
        <fullName evidence="1">Uncharacterized protein DUF1320</fullName>
    </submittedName>
</protein>
<evidence type="ECO:0000313" key="2">
    <source>
        <dbReference type="Proteomes" id="UP000248856"/>
    </source>
</evidence>
<dbReference type="AlphaFoldDB" id="A0A328ZIJ3"/>
<organism evidence="1 2">
    <name type="scientific">Paracidovorax anthurii</name>
    <dbReference type="NCBI Taxonomy" id="78229"/>
    <lineage>
        <taxon>Bacteria</taxon>
        <taxon>Pseudomonadati</taxon>
        <taxon>Pseudomonadota</taxon>
        <taxon>Betaproteobacteria</taxon>
        <taxon>Burkholderiales</taxon>
        <taxon>Comamonadaceae</taxon>
        <taxon>Paracidovorax</taxon>
    </lineage>
</organism>
<keyword evidence="2" id="KW-1185">Reference proteome</keyword>
<dbReference type="Proteomes" id="UP000248856">
    <property type="component" value="Unassembled WGS sequence"/>
</dbReference>
<dbReference type="InterPro" id="IPR009752">
    <property type="entry name" value="Phage_Mu_GpJ"/>
</dbReference>
<dbReference type="RefSeq" id="WP_111875433.1">
    <property type="nucleotide sequence ID" value="NZ_CBCSGC010000002.1"/>
</dbReference>
<name>A0A328ZIJ3_9BURK</name>
<proteinExistence type="predicted"/>
<evidence type="ECO:0000313" key="1">
    <source>
        <dbReference type="EMBL" id="RAR86060.1"/>
    </source>
</evidence>
<sequence length="168" mass="17982">MAAYASTIDLVNAATEGWRELAQRAAPEAVLDADLLRLVATAGDVSDWNADAIAVAATALARLQDALERASRHADTYLFPRYRARMPLPADLVQGSSLPGAVAAIALKRLYGTSVPEDLRRGSAWADQYLTDLSKGVVSLGGADTEVAQPAGHMVTRAPRGTFDWERY</sequence>
<gene>
    <name evidence="1" type="ORF">AX018_100221</name>
</gene>